<feature type="coiled-coil region" evidence="1">
    <location>
        <begin position="306"/>
        <end position="333"/>
    </location>
</feature>
<evidence type="ECO:0000313" key="3">
    <source>
        <dbReference type="EMBL" id="NHZ88363.1"/>
    </source>
</evidence>
<organism evidence="3 4">
    <name type="scientific">Massilia mucilaginosa</name>
    <dbReference type="NCBI Taxonomy" id="2609282"/>
    <lineage>
        <taxon>Bacteria</taxon>
        <taxon>Pseudomonadati</taxon>
        <taxon>Pseudomonadota</taxon>
        <taxon>Betaproteobacteria</taxon>
        <taxon>Burkholderiales</taxon>
        <taxon>Oxalobacteraceae</taxon>
        <taxon>Telluria group</taxon>
        <taxon>Massilia</taxon>
    </lineage>
</organism>
<accession>A0ABX0NNL9</accession>
<dbReference type="RefSeq" id="WP_166871045.1">
    <property type="nucleotide sequence ID" value="NZ_WHJH01000003.1"/>
</dbReference>
<dbReference type="InterPro" id="IPR028917">
    <property type="entry name" value="Tox-GHH2_domain"/>
</dbReference>
<name>A0ABX0NNL9_9BURK</name>
<comment type="caution">
    <text evidence="3">The sequence shown here is derived from an EMBL/GenBank/DDBJ whole genome shotgun (WGS) entry which is preliminary data.</text>
</comment>
<sequence>MQTHVYANNEEIACKAVGNDGVSPQAFPDTCWSPPGPPAGPVAIPYPNTCFAGSITNGTRTVFIGGQEIAIEDHSFFATSTGNEAATEAFGQGVATAVITGKAYFTQWSFDVVFEGFGVPRHTDLVSHNHGSQPGNTAVFPYLSRGFWESFPCKKEEDAIERACGPEADMSETKREIRSRSPLLDLLRRKKNTGVRTGKREEADSWHWTDDHCDGLQLPVGTRPGAVAYIKEMEEIMAALPKEIDAMNLIKAELEGMVADAAAWAAGKWAAKAAVKQAIGSAVPLAGNVAMAAWSVYDVVESVGDVTEIKKVADEALEQLKELEKRLPDMNRLRDEFDKFKQLSPKQQEDAAVKLAAEAQSLLAMLNECVRARKCHLVPFENATGIPPNELKSHEPVKKGGCCFGQTGHHLLPEKSLAGTCLQYKHAAAPTVCAEGTNQNAGSHQQVHVDLAKEHAALVLSALPGTIAADGSMSMSDALDAAARSHQAAFPFSKCSFDCIRAQLAAYYDKVCGANDRPKMVNAQGKLATPPGVVGGDVN</sequence>
<keyword evidence="1" id="KW-0175">Coiled coil</keyword>
<gene>
    <name evidence="3" type="ORF">F2P45_04880</name>
</gene>
<evidence type="ECO:0000259" key="2">
    <source>
        <dbReference type="Pfam" id="PF15635"/>
    </source>
</evidence>
<dbReference type="Pfam" id="PF13665">
    <property type="entry name" value="Tox-PAAR-like"/>
    <property type="match status" value="1"/>
</dbReference>
<protein>
    <submittedName>
        <fullName evidence="3">DUF4150 domain-containing protein</fullName>
    </submittedName>
</protein>
<dbReference type="Proteomes" id="UP000609726">
    <property type="component" value="Unassembled WGS sequence"/>
</dbReference>
<evidence type="ECO:0000256" key="1">
    <source>
        <dbReference type="SAM" id="Coils"/>
    </source>
</evidence>
<evidence type="ECO:0000313" key="4">
    <source>
        <dbReference type="Proteomes" id="UP000609726"/>
    </source>
</evidence>
<dbReference type="EMBL" id="WHJH01000003">
    <property type="protein sequence ID" value="NHZ88363.1"/>
    <property type="molecule type" value="Genomic_DNA"/>
</dbReference>
<reference evidence="3 4" key="1">
    <citation type="submission" date="2019-10" db="EMBL/GenBank/DDBJ databases">
        <title>Taxonomy of Antarctic Massilia spp.: description of Massilia rubra sp. nov., Massilia aquatica sp. nov., Massilia mucilaginosa sp. nov., Massilia frigida sp. nov. isolated from streams, lakes and regoliths.</title>
        <authorList>
            <person name="Holochova P."/>
            <person name="Sedlacek I."/>
            <person name="Kralova S."/>
            <person name="Maslanova I."/>
            <person name="Busse H.-J."/>
            <person name="Stankova E."/>
            <person name="Vrbovska V."/>
            <person name="Kovarovic V."/>
            <person name="Bartak M."/>
            <person name="Svec P."/>
            <person name="Pantucek R."/>
        </authorList>
    </citation>
    <scope>NUCLEOTIDE SEQUENCE [LARGE SCALE GENOMIC DNA]</scope>
    <source>
        <strain evidence="3 4">CCM 8733</strain>
    </source>
</reference>
<feature type="domain" description="Tox-GHH2" evidence="2">
    <location>
        <begin position="405"/>
        <end position="507"/>
    </location>
</feature>
<keyword evidence="4" id="KW-1185">Reference proteome</keyword>
<proteinExistence type="predicted"/>
<dbReference type="Pfam" id="PF15635">
    <property type="entry name" value="Tox-GHH2"/>
    <property type="match status" value="1"/>
</dbReference>